<protein>
    <submittedName>
        <fullName evidence="1">Uncharacterized protein</fullName>
    </submittedName>
</protein>
<sequence>MRSVLLQKNKWQKSFSESAYHTLIMVFPHLHKCLWPRGRLNVFYNRTAGTLVK</sequence>
<dbReference type="EMBL" id="ACEO02000002">
    <property type="protein sequence ID" value="EFC52869.1"/>
    <property type="molecule type" value="Genomic_DNA"/>
</dbReference>
<proteinExistence type="predicted"/>
<name>A0A9W5ISD1_NEISU</name>
<dbReference type="AlphaFoldDB" id="A0A9W5ISD1"/>
<reference evidence="1 2" key="1">
    <citation type="submission" date="2010-01" db="EMBL/GenBank/DDBJ databases">
        <authorList>
            <person name="Weinstock G."/>
            <person name="Sodergren E."/>
            <person name="Clifton S."/>
            <person name="Fulton L."/>
            <person name="Fulton B."/>
            <person name="Courtney L."/>
            <person name="Fronick C."/>
            <person name="Harrison M."/>
            <person name="Strong C."/>
            <person name="Farmer C."/>
            <person name="Delahaunty K."/>
            <person name="Markovic C."/>
            <person name="Hall O."/>
            <person name="Minx P."/>
            <person name="Tomlinson C."/>
            <person name="Mitreva M."/>
            <person name="Nelson J."/>
            <person name="Hou S."/>
            <person name="Wollam A."/>
            <person name="Pepin K.H."/>
            <person name="Johnson M."/>
            <person name="Bhonagiri V."/>
            <person name="Nash W.E."/>
            <person name="Warren W."/>
            <person name="Chinwalla A."/>
            <person name="Mardis E.R."/>
            <person name="Wilson R.K."/>
        </authorList>
    </citation>
    <scope>NUCLEOTIDE SEQUENCE [LARGE SCALE GENOMIC DNA]</scope>
    <source>
        <strain evidence="1 2">NJ9703</strain>
    </source>
</reference>
<accession>A0A9W5ISD1</accession>
<evidence type="ECO:0000313" key="1">
    <source>
        <dbReference type="EMBL" id="EFC52869.1"/>
    </source>
</evidence>
<dbReference type="Proteomes" id="UP000004621">
    <property type="component" value="Unassembled WGS sequence"/>
</dbReference>
<organism evidence="1 2">
    <name type="scientific">Neisseria subflava NJ9703</name>
    <dbReference type="NCBI Taxonomy" id="546268"/>
    <lineage>
        <taxon>Bacteria</taxon>
        <taxon>Pseudomonadati</taxon>
        <taxon>Pseudomonadota</taxon>
        <taxon>Betaproteobacteria</taxon>
        <taxon>Neisseriales</taxon>
        <taxon>Neisseriaceae</taxon>
        <taxon>Neisseria</taxon>
    </lineage>
</organism>
<gene>
    <name evidence="1" type="ORF">NEISUBOT_03705</name>
</gene>
<evidence type="ECO:0000313" key="2">
    <source>
        <dbReference type="Proteomes" id="UP000004621"/>
    </source>
</evidence>
<comment type="caution">
    <text evidence="1">The sequence shown here is derived from an EMBL/GenBank/DDBJ whole genome shotgun (WGS) entry which is preliminary data.</text>
</comment>